<dbReference type="InterPro" id="IPR016900">
    <property type="entry name" value="Alg10"/>
</dbReference>
<dbReference type="GO" id="GO:0006488">
    <property type="term" value="P:dolichol-linked oligosaccharide biosynthetic process"/>
    <property type="evidence" value="ECO:0007669"/>
    <property type="project" value="InterPro"/>
</dbReference>
<dbReference type="EC" id="2.4.1.256" evidence="4"/>
<feature type="transmembrane region" description="Helical" evidence="14">
    <location>
        <begin position="196"/>
        <end position="218"/>
    </location>
</feature>
<reference evidence="15" key="1">
    <citation type="submission" date="2019-11" db="EMBL/GenBank/DDBJ databases">
        <title>The nuclear and mitochondrial genomes of Frieseomelitta varia - a highly eusocial stingless bee (Meliponini) with a permanently sterile worker caste.</title>
        <authorList>
            <person name="Freitas F.C.P."/>
            <person name="Lourenco A.P."/>
            <person name="Nunes F.M.F."/>
            <person name="Paschoal A.R."/>
            <person name="Abreu F.C.P."/>
            <person name="Barbin F.O."/>
            <person name="Bataglia L."/>
            <person name="Cardoso-Junior C.A.M."/>
            <person name="Cervoni M.S."/>
            <person name="Silva S.R."/>
            <person name="Dalarmi F."/>
            <person name="Del Lama M.A."/>
            <person name="Depintor T.S."/>
            <person name="Ferreira K.M."/>
            <person name="Goria P.S."/>
            <person name="Jaskot M.C."/>
            <person name="Lago D.C."/>
            <person name="Luna-Lucena D."/>
            <person name="Moda L.M."/>
            <person name="Nascimento L."/>
            <person name="Pedrino M."/>
            <person name="Rabico F.O."/>
            <person name="Sanches F.C."/>
            <person name="Santos D.E."/>
            <person name="Santos C.G."/>
            <person name="Vieira J."/>
            <person name="Lopes T.F."/>
            <person name="Barchuk A.R."/>
            <person name="Hartfelder K."/>
            <person name="Simoes Z.L.P."/>
            <person name="Bitondi M.M.G."/>
            <person name="Pinheiro D.G."/>
        </authorList>
    </citation>
    <scope>NUCLEOTIDE SEQUENCE</scope>
    <source>
        <strain evidence="15">USP_RPSP 00005682</strain>
        <tissue evidence="15">Whole individual</tissue>
    </source>
</reference>
<evidence type="ECO:0000256" key="8">
    <source>
        <dbReference type="ARBA" id="ARBA00022692"/>
    </source>
</evidence>
<comment type="similarity">
    <text evidence="3">Belongs to the ALG10 glucosyltransferase family.</text>
</comment>
<evidence type="ECO:0000256" key="7">
    <source>
        <dbReference type="ARBA" id="ARBA00022679"/>
    </source>
</evidence>
<feature type="transmembrane region" description="Helical" evidence="14">
    <location>
        <begin position="145"/>
        <end position="164"/>
    </location>
</feature>
<comment type="subcellular location">
    <subcellularLocation>
        <location evidence="1">Endoplasmic reticulum membrane</location>
        <topology evidence="1">Multi-pass membrane protein</topology>
    </subcellularLocation>
</comment>
<dbReference type="PANTHER" id="PTHR12989">
    <property type="entry name" value="ALPHA-1,2-GLUCOSYLTRANSFERASE ALG10"/>
    <property type="match status" value="1"/>
</dbReference>
<feature type="transmembrane region" description="Helical" evidence="14">
    <location>
        <begin position="341"/>
        <end position="365"/>
    </location>
</feature>
<dbReference type="GO" id="GO:0005789">
    <property type="term" value="C:endoplasmic reticulum membrane"/>
    <property type="evidence" value="ECO:0007669"/>
    <property type="project" value="UniProtKB-SubCell"/>
</dbReference>
<evidence type="ECO:0000256" key="2">
    <source>
        <dbReference type="ARBA" id="ARBA00004922"/>
    </source>
</evidence>
<feature type="transmembrane region" description="Helical" evidence="14">
    <location>
        <begin position="51"/>
        <end position="68"/>
    </location>
</feature>
<keyword evidence="11 14" id="KW-0472">Membrane</keyword>
<feature type="transmembrane region" description="Helical" evidence="14">
    <location>
        <begin position="89"/>
        <end position="106"/>
    </location>
</feature>
<accession>A0A833W9K4</accession>
<evidence type="ECO:0000256" key="5">
    <source>
        <dbReference type="ARBA" id="ARBA00018512"/>
    </source>
</evidence>
<evidence type="ECO:0000313" key="16">
    <source>
        <dbReference type="Proteomes" id="UP000655588"/>
    </source>
</evidence>
<feature type="transmembrane region" description="Helical" evidence="14">
    <location>
        <begin position="265"/>
        <end position="289"/>
    </location>
</feature>
<keyword evidence="7" id="KW-0808">Transferase</keyword>
<name>A0A833W9K4_9HYME</name>
<organism evidence="15 16">
    <name type="scientific">Frieseomelitta varia</name>
    <dbReference type="NCBI Taxonomy" id="561572"/>
    <lineage>
        <taxon>Eukaryota</taxon>
        <taxon>Metazoa</taxon>
        <taxon>Ecdysozoa</taxon>
        <taxon>Arthropoda</taxon>
        <taxon>Hexapoda</taxon>
        <taxon>Insecta</taxon>
        <taxon>Pterygota</taxon>
        <taxon>Neoptera</taxon>
        <taxon>Endopterygota</taxon>
        <taxon>Hymenoptera</taxon>
        <taxon>Apocrita</taxon>
        <taxon>Aculeata</taxon>
        <taxon>Apoidea</taxon>
        <taxon>Anthophila</taxon>
        <taxon>Apidae</taxon>
        <taxon>Frieseomelitta</taxon>
    </lineage>
</organism>
<keyword evidence="16" id="KW-1185">Reference proteome</keyword>
<evidence type="ECO:0000256" key="4">
    <source>
        <dbReference type="ARBA" id="ARBA00011967"/>
    </source>
</evidence>
<sequence>MNSILLKDNRYVQKVLTAFVCLSIVHPITSSTRFFTCLRLCDIALVILRRYVSINFYCVLLVIGKVVENQLMKSFVSLYVFEGYWDPKITTLPGLYLIATLILSPLKLCNAFYMRCINLLGTFLNLYLAHSVIEQISTRRWKQKWNDWMKFTVACNVMLFPPLFFWHFLYYTDVASVNAVLLMLLLHSYKQFKTAAFVGLLSVLIRQTNIIWVAFITVEHLFDLLDHKISKSISYQQYTSIMYLKLLWEKVIRKTCHKWELFTRFIIQLFAQLFPYVIVCLTFVTFVIWNKGIVVGDKRAHVPTIHIPQLLYFSTFLFCFLWPYMIIYWKDYFKFVSKHWMFASCVLILLTVIVHFNTLVHPYMLADNRHYVFYFWNKLMGKYKQFKYLLVPVNYTFMISVVLIPQLLIEPRYFIVPYILYRLFIKKPKKWQIIAESATTLIFSIGMTSLIPKEFHGKFKEE</sequence>
<gene>
    <name evidence="15" type="ORF">E2986_04136</name>
</gene>
<keyword evidence="10 14" id="KW-1133">Transmembrane helix</keyword>
<dbReference type="EMBL" id="WNWW01000412">
    <property type="protein sequence ID" value="KAF3425173.1"/>
    <property type="molecule type" value="Genomic_DNA"/>
</dbReference>
<feature type="transmembrane region" description="Helical" evidence="14">
    <location>
        <begin position="386"/>
        <end position="408"/>
    </location>
</feature>
<keyword evidence="8 14" id="KW-0812">Transmembrane</keyword>
<evidence type="ECO:0000256" key="11">
    <source>
        <dbReference type="ARBA" id="ARBA00023136"/>
    </source>
</evidence>
<comment type="caution">
    <text evidence="15">The sequence shown here is derived from an EMBL/GenBank/DDBJ whole genome shotgun (WGS) entry which is preliminary data.</text>
</comment>
<evidence type="ECO:0000256" key="12">
    <source>
        <dbReference type="ARBA" id="ARBA00044727"/>
    </source>
</evidence>
<dbReference type="PANTHER" id="PTHR12989:SF10">
    <property type="entry name" value="DOL-P-GLC:GLC(2)MAN(9)GLCNAC(2)-PP-DOL ALPHA-1,2-GLUCOSYLTRANSFERASE-RELATED"/>
    <property type="match status" value="1"/>
</dbReference>
<dbReference type="GO" id="GO:0106073">
    <property type="term" value="F:dolichyl pyrophosphate Glc2Man9GlcNAc2 alpha-1,2-glucosyltransferase activity"/>
    <property type="evidence" value="ECO:0007669"/>
    <property type="project" value="UniProtKB-EC"/>
</dbReference>
<comment type="function">
    <text evidence="12">Dol-P-Glc:Glc(2)Man(9)GlcNAc(2)-PP-Dol alpha-1,2-glucosyltransferase that operates in the biosynthetic pathway of dolichol-linked oligosaccharides, the glycan precursors employed in protein asparagine (N)-glycosylation. The assembly of dolichol-linked oligosaccharides begins on the cytosolic side of the endoplasmic reticulum membrane and finishes in its lumen. The sequential addition of sugars to dolichol pyrophosphate produces dolichol-linked oligosaccharides containing fourteen sugars, including two GlcNAcs, nine mannoses and three glucoses. Once assembled, the oligosaccharide is transferred from the lipid to nascent proteins by oligosaccharyltransferases. In the lumen of the endoplasmic reticulum, adds the third and last glucose residue from dolichyl phosphate glucose (Dol-P-Glc) onto the lipid-linked oligosaccharide intermediate Glc(2)Man(9)GlcNAc(2)-PP-Dol to produce Glc(3)Man(9)GlcNAc(2)-PP-Dol.</text>
</comment>
<comment type="pathway">
    <text evidence="2">Protein modification; protein glycosylation.</text>
</comment>
<evidence type="ECO:0000256" key="10">
    <source>
        <dbReference type="ARBA" id="ARBA00022989"/>
    </source>
</evidence>
<evidence type="ECO:0000256" key="13">
    <source>
        <dbReference type="ARBA" id="ARBA00048064"/>
    </source>
</evidence>
<dbReference type="Proteomes" id="UP000655588">
    <property type="component" value="Unassembled WGS sequence"/>
</dbReference>
<feature type="transmembrane region" description="Helical" evidence="14">
    <location>
        <begin position="310"/>
        <end position="329"/>
    </location>
</feature>
<dbReference type="Pfam" id="PF04922">
    <property type="entry name" value="DIE2_ALG10"/>
    <property type="match status" value="1"/>
</dbReference>
<keyword evidence="6" id="KW-0328">Glycosyltransferase</keyword>
<evidence type="ECO:0000256" key="6">
    <source>
        <dbReference type="ARBA" id="ARBA00022676"/>
    </source>
</evidence>
<feature type="transmembrane region" description="Helical" evidence="14">
    <location>
        <begin position="170"/>
        <end position="189"/>
    </location>
</feature>
<evidence type="ECO:0000256" key="1">
    <source>
        <dbReference type="ARBA" id="ARBA00004477"/>
    </source>
</evidence>
<comment type="catalytic activity">
    <reaction evidence="13">
        <text>an alpha-D-Glc-(1-&gt;3)-alpha-D-Glc-(1-&gt;3)-alpha-D-Man-(1-&gt;2)-alpha-D-Man-(1-&gt;2)-alpha-D-Man-(1-&gt;3)-[alpha-D-Man-(1-&gt;2)-alpha-D-Man-(1-&gt;3)-[alpha-D-Man-(1-&gt;2)-alpha-D-Man-(1-&gt;6)]-alpha-D-Man-(1-&gt;6)]-beta-D-Man-(1-&gt;4)-beta-D-GlcNAc-(1-&gt;4)-alpha-D-GlcNAc-diphospho-di-trans,poly-cis-dolichol + a di-trans,poly-cis-dolichyl beta-D-glucosyl phosphate = a alpha-D-Glc-(1-&gt;2)-alpha-D-Glc-(1-&gt;3)-alpha-D-Glc-(1-&gt;3)-alpha-D-Man-(1-&gt;2)-alpha-D-Man-(1-&gt;2)-alpha-D-Man-(1-&gt;3)-[alpha-D-Man-(1-&gt;2)-alpha-D-Man-(1-&gt;3)-[alpha-D-Man-(1-&gt;2)-alpha-D-Man-(1-&gt;6)]-alpha-D-Man-(1-&gt;6)]-beta-D-Man-(1-&gt;4)-beta-D-GlcNAc-(1-&gt;4)-alpha-D-GlcNAc-diphospho-di-trans,poly-cis-dolichol + a di-trans,poly-cis-dolichyl phosphate + H(+)</text>
        <dbReference type="Rhea" id="RHEA:29543"/>
        <dbReference type="Rhea" id="RHEA-COMP:19498"/>
        <dbReference type="Rhea" id="RHEA-COMP:19502"/>
        <dbReference type="Rhea" id="RHEA-COMP:19512"/>
        <dbReference type="Rhea" id="RHEA-COMP:19522"/>
        <dbReference type="ChEBI" id="CHEBI:15378"/>
        <dbReference type="ChEBI" id="CHEBI:57525"/>
        <dbReference type="ChEBI" id="CHEBI:57683"/>
        <dbReference type="ChEBI" id="CHEBI:132522"/>
        <dbReference type="ChEBI" id="CHEBI:132523"/>
        <dbReference type="EC" id="2.4.1.256"/>
    </reaction>
    <physiologicalReaction direction="left-to-right" evidence="13">
        <dbReference type="Rhea" id="RHEA:29544"/>
    </physiologicalReaction>
</comment>
<evidence type="ECO:0000256" key="9">
    <source>
        <dbReference type="ARBA" id="ARBA00022824"/>
    </source>
</evidence>
<evidence type="ECO:0000256" key="3">
    <source>
        <dbReference type="ARBA" id="ARBA00010600"/>
    </source>
</evidence>
<dbReference type="AlphaFoldDB" id="A0A833W9K4"/>
<keyword evidence="9" id="KW-0256">Endoplasmic reticulum</keyword>
<protein>
    <recommendedName>
        <fullName evidence="5">Dol-P-Glc:Glc(2)Man(9)GlcNAc(2)-PP-Dol alpha-1,2-glucosyltransferase</fullName>
        <ecNumber evidence="4">2.4.1.256</ecNumber>
    </recommendedName>
</protein>
<proteinExistence type="inferred from homology"/>
<evidence type="ECO:0000256" key="14">
    <source>
        <dbReference type="SAM" id="Phobius"/>
    </source>
</evidence>
<evidence type="ECO:0000313" key="15">
    <source>
        <dbReference type="EMBL" id="KAF3425173.1"/>
    </source>
</evidence>